<dbReference type="Proteomes" id="UP000051861">
    <property type="component" value="Unassembled WGS sequence"/>
</dbReference>
<organism evidence="2 3">
    <name type="scientific">candidate division WOR-1 bacterium DG_54_3</name>
    <dbReference type="NCBI Taxonomy" id="1703775"/>
    <lineage>
        <taxon>Bacteria</taxon>
        <taxon>Bacillati</taxon>
        <taxon>Saganbacteria</taxon>
    </lineage>
</organism>
<sequence>MSIPGINDKNIEPIRQGINPGPAKNQPTAKNQAEPEGVPVPSFSAPIFNQKSLKIAQAAPAPQGTQKEAEKKHFALVERNWDLREKIRKKAIAKTLRLMGEALDMLGKESKGLIQKVKEFAFSEARKSYFQVENHLMLDAAEKCINMFYFSRGIETQYLAKAEKYIRRGLANKDTRQCHDIIRFSYDDLFGERSETIFPVEAYFKLKLALFQVYSHIEQKKALAWGKEIETELNNPRVIQAQRSNRVAAQGYLHRLNILRGIAGLYNPFISYQEAFNYAEKAHLWAKEHHTDNTVELSVWGMNKKDLRYDMLNSQIIMGRLLVKMRKYEEARQIFQAALKEPEAVKKYGGFLDIGLTAFFGLVHLAIVTSTSLKEATQKLEEWIPWDLIASEDFMDLRESLGLVIRRENLTASFLEIFGDWALYLDAPSLAPEDSSDIVSELNILDYKPKDKMALLMKLIDYVEIPYDQRSEIIKMYDLLMTREEAE</sequence>
<feature type="region of interest" description="Disordered" evidence="1">
    <location>
        <begin position="1"/>
        <end position="43"/>
    </location>
</feature>
<evidence type="ECO:0000313" key="3">
    <source>
        <dbReference type="Proteomes" id="UP000051861"/>
    </source>
</evidence>
<dbReference type="EMBL" id="LIZX01000044">
    <property type="protein sequence ID" value="KPJ68670.1"/>
    <property type="molecule type" value="Genomic_DNA"/>
</dbReference>
<name>A0A0S7Y1S1_UNCSA</name>
<dbReference type="AlphaFoldDB" id="A0A0S7Y1S1"/>
<comment type="caution">
    <text evidence="2">The sequence shown here is derived from an EMBL/GenBank/DDBJ whole genome shotgun (WGS) entry which is preliminary data.</text>
</comment>
<accession>A0A0S7Y1S1</accession>
<proteinExistence type="predicted"/>
<gene>
    <name evidence="2" type="ORF">AMJ44_05795</name>
</gene>
<protein>
    <submittedName>
        <fullName evidence="2">Uncharacterized protein</fullName>
    </submittedName>
</protein>
<reference evidence="2 3" key="1">
    <citation type="journal article" date="2015" name="Microbiome">
        <title>Genomic resolution of linkages in carbon, nitrogen, and sulfur cycling among widespread estuary sediment bacteria.</title>
        <authorList>
            <person name="Baker B.J."/>
            <person name="Lazar C.S."/>
            <person name="Teske A.P."/>
            <person name="Dick G.J."/>
        </authorList>
    </citation>
    <scope>NUCLEOTIDE SEQUENCE [LARGE SCALE GENOMIC DNA]</scope>
    <source>
        <strain evidence="2">DG_54_3</strain>
    </source>
</reference>
<evidence type="ECO:0000313" key="2">
    <source>
        <dbReference type="EMBL" id="KPJ68670.1"/>
    </source>
</evidence>
<evidence type="ECO:0000256" key="1">
    <source>
        <dbReference type="SAM" id="MobiDB-lite"/>
    </source>
</evidence>